<proteinExistence type="predicted"/>
<name>A0A8J5MU21_HOMAM</name>
<dbReference type="EMBL" id="JAHLQT010025889">
    <property type="protein sequence ID" value="KAG7164063.1"/>
    <property type="molecule type" value="Genomic_DNA"/>
</dbReference>
<sequence>MVPTAPVGACNVVPSPAAVGRPPQPCGPPQQQWEAACSHVVPRTSGRPTIWSPYNISWGCGLQPCGPLTSPVGRQPTTMWSPYNTSVEAAYNHVVSLEHQRGGGLQPCGPLQHQRDAAYNHVIPLQHQWGGGLQPCGPLTTNGWPTTMWSPTTPVRRPAKCGP</sequence>
<feature type="compositionally biased region" description="Polar residues" evidence="1">
    <location>
        <begin position="144"/>
        <end position="153"/>
    </location>
</feature>
<keyword evidence="3" id="KW-1185">Reference proteome</keyword>
<dbReference type="AlphaFoldDB" id="A0A8J5MU21"/>
<organism evidence="2 3">
    <name type="scientific">Homarus americanus</name>
    <name type="common">American lobster</name>
    <dbReference type="NCBI Taxonomy" id="6706"/>
    <lineage>
        <taxon>Eukaryota</taxon>
        <taxon>Metazoa</taxon>
        <taxon>Ecdysozoa</taxon>
        <taxon>Arthropoda</taxon>
        <taxon>Crustacea</taxon>
        <taxon>Multicrustacea</taxon>
        <taxon>Malacostraca</taxon>
        <taxon>Eumalacostraca</taxon>
        <taxon>Eucarida</taxon>
        <taxon>Decapoda</taxon>
        <taxon>Pleocyemata</taxon>
        <taxon>Astacidea</taxon>
        <taxon>Nephropoidea</taxon>
        <taxon>Nephropidae</taxon>
        <taxon>Homarus</taxon>
    </lineage>
</organism>
<accession>A0A8J5MU21</accession>
<comment type="caution">
    <text evidence="2">The sequence shown here is derived from an EMBL/GenBank/DDBJ whole genome shotgun (WGS) entry which is preliminary data.</text>
</comment>
<feature type="region of interest" description="Disordered" evidence="1">
    <location>
        <begin position="144"/>
        <end position="163"/>
    </location>
</feature>
<evidence type="ECO:0000313" key="2">
    <source>
        <dbReference type="EMBL" id="KAG7164063.1"/>
    </source>
</evidence>
<gene>
    <name evidence="2" type="ORF">Hamer_G031676</name>
</gene>
<evidence type="ECO:0000256" key="1">
    <source>
        <dbReference type="SAM" id="MobiDB-lite"/>
    </source>
</evidence>
<protein>
    <submittedName>
        <fullName evidence="2">Uncharacterized protein</fullName>
    </submittedName>
</protein>
<evidence type="ECO:0000313" key="3">
    <source>
        <dbReference type="Proteomes" id="UP000747542"/>
    </source>
</evidence>
<reference evidence="2" key="1">
    <citation type="journal article" date="2021" name="Sci. Adv.">
        <title>The American lobster genome reveals insights on longevity, neural, and immune adaptations.</title>
        <authorList>
            <person name="Polinski J.M."/>
            <person name="Zimin A.V."/>
            <person name="Clark K.F."/>
            <person name="Kohn A.B."/>
            <person name="Sadowski N."/>
            <person name="Timp W."/>
            <person name="Ptitsyn A."/>
            <person name="Khanna P."/>
            <person name="Romanova D.Y."/>
            <person name="Williams P."/>
            <person name="Greenwood S.J."/>
            <person name="Moroz L.L."/>
            <person name="Walt D.R."/>
            <person name="Bodnar A.G."/>
        </authorList>
    </citation>
    <scope>NUCLEOTIDE SEQUENCE</scope>
    <source>
        <strain evidence="2">GMGI-L3</strain>
    </source>
</reference>
<dbReference type="Proteomes" id="UP000747542">
    <property type="component" value="Unassembled WGS sequence"/>
</dbReference>